<keyword evidence="2" id="KW-1185">Reference proteome</keyword>
<sequence length="70" mass="7902">MSNDEVLARMLPRIDVFDTRLTGVESMITDRFQSLEIKQGSIDSLLDTMQGQLQTILHLLQRPPPPPPEA</sequence>
<dbReference type="EMBL" id="KK914551">
    <property type="protein sequence ID" value="KDP33238.1"/>
    <property type="molecule type" value="Genomic_DNA"/>
</dbReference>
<accession>A0A067KE43</accession>
<name>A0A067KE43_JATCU</name>
<reference evidence="1 2" key="1">
    <citation type="journal article" date="2014" name="PLoS ONE">
        <title>Global Analysis of Gene Expression Profiles in Physic Nut (Jatropha curcas L.) Seedlings Exposed to Salt Stress.</title>
        <authorList>
            <person name="Zhang L."/>
            <person name="Zhang C."/>
            <person name="Wu P."/>
            <person name="Chen Y."/>
            <person name="Li M."/>
            <person name="Jiang H."/>
            <person name="Wu G."/>
        </authorList>
    </citation>
    <scope>NUCLEOTIDE SEQUENCE [LARGE SCALE GENOMIC DNA]</scope>
    <source>
        <strain evidence="2">cv. GZQX0401</strain>
        <tissue evidence="1">Young leaves</tissue>
    </source>
</reference>
<dbReference type="Proteomes" id="UP000027138">
    <property type="component" value="Unassembled WGS sequence"/>
</dbReference>
<protein>
    <submittedName>
        <fullName evidence="1">Uncharacterized protein</fullName>
    </submittedName>
</protein>
<evidence type="ECO:0000313" key="2">
    <source>
        <dbReference type="Proteomes" id="UP000027138"/>
    </source>
</evidence>
<proteinExistence type="predicted"/>
<dbReference type="AlphaFoldDB" id="A0A067KE43"/>
<organism evidence="1 2">
    <name type="scientific">Jatropha curcas</name>
    <name type="common">Barbados nut</name>
    <dbReference type="NCBI Taxonomy" id="180498"/>
    <lineage>
        <taxon>Eukaryota</taxon>
        <taxon>Viridiplantae</taxon>
        <taxon>Streptophyta</taxon>
        <taxon>Embryophyta</taxon>
        <taxon>Tracheophyta</taxon>
        <taxon>Spermatophyta</taxon>
        <taxon>Magnoliopsida</taxon>
        <taxon>eudicotyledons</taxon>
        <taxon>Gunneridae</taxon>
        <taxon>Pentapetalae</taxon>
        <taxon>rosids</taxon>
        <taxon>fabids</taxon>
        <taxon>Malpighiales</taxon>
        <taxon>Euphorbiaceae</taxon>
        <taxon>Crotonoideae</taxon>
        <taxon>Jatropheae</taxon>
        <taxon>Jatropha</taxon>
    </lineage>
</organism>
<evidence type="ECO:0000313" key="1">
    <source>
        <dbReference type="EMBL" id="KDP33238.1"/>
    </source>
</evidence>
<gene>
    <name evidence="1" type="ORF">JCGZ_13510</name>
</gene>